<dbReference type="NCBIfam" id="NF007032">
    <property type="entry name" value="PRK09496.1-4"/>
    <property type="match status" value="1"/>
</dbReference>
<dbReference type="SUPFAM" id="SSF116726">
    <property type="entry name" value="TrkA C-terminal domain-like"/>
    <property type="match status" value="1"/>
</dbReference>
<evidence type="ECO:0000313" key="9">
    <source>
        <dbReference type="EMBL" id="MBU3827144.1"/>
    </source>
</evidence>
<dbReference type="Pfam" id="PF02254">
    <property type="entry name" value="TrkA_N"/>
    <property type="match status" value="2"/>
</dbReference>
<organism evidence="9 10">
    <name type="scientific">Candidatus Anaerobiospirillum merdipullorum</name>
    <dbReference type="NCBI Taxonomy" id="2838450"/>
    <lineage>
        <taxon>Bacteria</taxon>
        <taxon>Pseudomonadati</taxon>
        <taxon>Pseudomonadota</taxon>
        <taxon>Gammaproteobacteria</taxon>
        <taxon>Aeromonadales</taxon>
        <taxon>Succinivibrionaceae</taxon>
        <taxon>Anaerobiospirillum</taxon>
    </lineage>
</organism>
<evidence type="ECO:0000259" key="7">
    <source>
        <dbReference type="PROSITE" id="PS51201"/>
    </source>
</evidence>
<keyword evidence="5" id="KW-0520">NAD</keyword>
<sequence length="465" mass="50948">MNIIIVGAARIGRELAQYLVSMGHAVTMIDEPSAELSTLSDRLDLRVVQGDALSPAVLRRAGAENTELLVAVTSADEFNIAVCALGYALFAIPRKIARIRTPDLLAEAPALFNGQALPIDHVIAPEHITAADILDLIELPGCSCCGLFADERVVVGTAVCRRGGKLLGSQVAALESDSKARVVGLYRQHEPIRNFMHETLTQGDEIFFCVERSRALAFLSALGPLDAGSKIIAIAGGTHAADELARNLSLRYRVKLIEPDPQRAQRLQTRFHSNNVELFYADPCDPDFIHEEHLYDCDRFIAASPSDEINVIAGQLLKRYGCPRTLAVISKTTLSDLSSLLGSADVDVLFEPREAVISTMLSDIYQDGVIKLRLFNSGRSCAAEILVQEGSRRVVGHKISDITWPNGVNLGLVLRGRKLLPCTPDLEFASGDRLIAYLNDQAQLRRLSELLRPRVSWIPKVRLWS</sequence>
<keyword evidence="6" id="KW-0406">Ion transport</keyword>
<dbReference type="InterPro" id="IPR050721">
    <property type="entry name" value="Trk_Ktr_HKT_K-transport"/>
</dbReference>
<accession>A0A9E2KPN5</accession>
<evidence type="ECO:0000256" key="5">
    <source>
        <dbReference type="ARBA" id="ARBA00023027"/>
    </source>
</evidence>
<dbReference type="SUPFAM" id="SSF51735">
    <property type="entry name" value="NAD(P)-binding Rossmann-fold domains"/>
    <property type="match status" value="2"/>
</dbReference>
<reference evidence="9" key="1">
    <citation type="journal article" date="2021" name="PeerJ">
        <title>Extensive microbial diversity within the chicken gut microbiome revealed by metagenomics and culture.</title>
        <authorList>
            <person name="Gilroy R."/>
            <person name="Ravi A."/>
            <person name="Getino M."/>
            <person name="Pursley I."/>
            <person name="Horton D.L."/>
            <person name="Alikhan N.F."/>
            <person name="Baker D."/>
            <person name="Gharbi K."/>
            <person name="Hall N."/>
            <person name="Watson M."/>
            <person name="Adriaenssens E.M."/>
            <person name="Foster-Nyarko E."/>
            <person name="Jarju S."/>
            <person name="Secka A."/>
            <person name="Antonio M."/>
            <person name="Oren A."/>
            <person name="Chaudhuri R.R."/>
            <person name="La Ragione R."/>
            <person name="Hildebrand F."/>
            <person name="Pallen M.J."/>
        </authorList>
    </citation>
    <scope>NUCLEOTIDE SEQUENCE</scope>
    <source>
        <strain evidence="9">687</strain>
    </source>
</reference>
<dbReference type="GO" id="GO:0005886">
    <property type="term" value="C:plasma membrane"/>
    <property type="evidence" value="ECO:0007669"/>
    <property type="project" value="InterPro"/>
</dbReference>
<dbReference type="PANTHER" id="PTHR43833">
    <property type="entry name" value="POTASSIUM CHANNEL PROTEIN 2-RELATED-RELATED"/>
    <property type="match status" value="1"/>
</dbReference>
<feature type="domain" description="RCK N-terminal" evidence="7">
    <location>
        <begin position="1"/>
        <end position="123"/>
    </location>
</feature>
<dbReference type="Gene3D" id="3.30.70.1450">
    <property type="entry name" value="Regulator of K+ conductance, C-terminal domain"/>
    <property type="match status" value="2"/>
</dbReference>
<dbReference type="Proteomes" id="UP000824150">
    <property type="component" value="Unassembled WGS sequence"/>
</dbReference>
<feature type="domain" description="RCK N-terminal" evidence="7">
    <location>
        <begin position="229"/>
        <end position="350"/>
    </location>
</feature>
<dbReference type="PANTHER" id="PTHR43833:SF5">
    <property type="entry name" value="TRK SYSTEM POTASSIUM UPTAKE PROTEIN TRKA"/>
    <property type="match status" value="1"/>
</dbReference>
<dbReference type="InterPro" id="IPR006036">
    <property type="entry name" value="K_uptake_TrkA"/>
</dbReference>
<reference evidence="9" key="2">
    <citation type="submission" date="2021-04" db="EMBL/GenBank/DDBJ databases">
        <authorList>
            <person name="Gilroy R."/>
        </authorList>
    </citation>
    <scope>NUCLEOTIDE SEQUENCE</scope>
    <source>
        <strain evidence="9">687</strain>
    </source>
</reference>
<dbReference type="Gene3D" id="3.40.50.720">
    <property type="entry name" value="NAD(P)-binding Rossmann-like Domain"/>
    <property type="match status" value="2"/>
</dbReference>
<evidence type="ECO:0000256" key="1">
    <source>
        <dbReference type="ARBA" id="ARBA00017378"/>
    </source>
</evidence>
<evidence type="ECO:0000256" key="2">
    <source>
        <dbReference type="ARBA" id="ARBA00022448"/>
    </source>
</evidence>
<comment type="caution">
    <text evidence="9">The sequence shown here is derived from an EMBL/GenBank/DDBJ whole genome shotgun (WGS) entry which is preliminary data.</text>
</comment>
<protein>
    <recommendedName>
        <fullName evidence="1">Trk system potassium uptake protein TrkA</fullName>
    </recommendedName>
</protein>
<keyword evidence="4" id="KW-0630">Potassium</keyword>
<keyword evidence="3" id="KW-0633">Potassium transport</keyword>
<dbReference type="InterPro" id="IPR036291">
    <property type="entry name" value="NAD(P)-bd_dom_sf"/>
</dbReference>
<gene>
    <name evidence="9" type="primary">trkA</name>
    <name evidence="9" type="ORF">IAA31_06620</name>
</gene>
<keyword evidence="2" id="KW-0813">Transport</keyword>
<dbReference type="PROSITE" id="PS51201">
    <property type="entry name" value="RCK_N"/>
    <property type="match status" value="2"/>
</dbReference>
<dbReference type="InterPro" id="IPR006037">
    <property type="entry name" value="RCK_C"/>
</dbReference>
<dbReference type="InterPro" id="IPR036721">
    <property type="entry name" value="RCK_C_sf"/>
</dbReference>
<feature type="domain" description="RCK C-terminal" evidence="8">
    <location>
        <begin position="367"/>
        <end position="453"/>
    </location>
</feature>
<proteinExistence type="predicted"/>
<evidence type="ECO:0000259" key="8">
    <source>
        <dbReference type="PROSITE" id="PS51202"/>
    </source>
</evidence>
<evidence type="ECO:0000313" key="10">
    <source>
        <dbReference type="Proteomes" id="UP000824150"/>
    </source>
</evidence>
<dbReference type="AlphaFoldDB" id="A0A9E2KPN5"/>
<dbReference type="PROSITE" id="PS51202">
    <property type="entry name" value="RCK_C"/>
    <property type="match status" value="1"/>
</dbReference>
<dbReference type="InterPro" id="IPR003148">
    <property type="entry name" value="RCK_N"/>
</dbReference>
<dbReference type="Pfam" id="PF02080">
    <property type="entry name" value="TrkA_C"/>
    <property type="match status" value="1"/>
</dbReference>
<dbReference type="GO" id="GO:0015079">
    <property type="term" value="F:potassium ion transmembrane transporter activity"/>
    <property type="evidence" value="ECO:0007669"/>
    <property type="project" value="InterPro"/>
</dbReference>
<dbReference type="PRINTS" id="PR00335">
    <property type="entry name" value="KUPTAKETRKA"/>
</dbReference>
<dbReference type="EMBL" id="JAHLFG010000070">
    <property type="protein sequence ID" value="MBU3827144.1"/>
    <property type="molecule type" value="Genomic_DNA"/>
</dbReference>
<evidence type="ECO:0000256" key="4">
    <source>
        <dbReference type="ARBA" id="ARBA00022958"/>
    </source>
</evidence>
<evidence type="ECO:0000256" key="6">
    <source>
        <dbReference type="ARBA" id="ARBA00023065"/>
    </source>
</evidence>
<evidence type="ECO:0000256" key="3">
    <source>
        <dbReference type="ARBA" id="ARBA00022538"/>
    </source>
</evidence>
<name>A0A9E2KPN5_9GAMM</name>